<organism evidence="5 6">
    <name type="scientific">Achromobacter pulmonis</name>
    <dbReference type="NCBI Taxonomy" id="1389932"/>
    <lineage>
        <taxon>Bacteria</taxon>
        <taxon>Pseudomonadati</taxon>
        <taxon>Pseudomonadota</taxon>
        <taxon>Betaproteobacteria</taxon>
        <taxon>Burkholderiales</taxon>
        <taxon>Alcaligenaceae</taxon>
        <taxon>Achromobacter</taxon>
    </lineage>
</organism>
<dbReference type="Proteomes" id="UP000235994">
    <property type="component" value="Unassembled WGS sequence"/>
</dbReference>
<evidence type="ECO:0000313" key="6">
    <source>
        <dbReference type="Proteomes" id="UP000235994"/>
    </source>
</evidence>
<dbReference type="SUPFAM" id="SSF52540">
    <property type="entry name" value="P-loop containing nucleoside triphosphate hydrolases"/>
    <property type="match status" value="1"/>
</dbReference>
<comment type="function">
    <text evidence="3">Part of the ABC transporter complex HmuTUV involved in hemin import. Responsible for energy coupling to the transport system.</text>
</comment>
<evidence type="ECO:0000256" key="1">
    <source>
        <dbReference type="ARBA" id="ARBA00022448"/>
    </source>
</evidence>
<comment type="caution">
    <text evidence="5">The sequence shown here is derived from an EMBL/GenBank/DDBJ whole genome shotgun (WGS) entry which is preliminary data.</text>
</comment>
<dbReference type="GO" id="GO:0005524">
    <property type="term" value="F:ATP binding"/>
    <property type="evidence" value="ECO:0007669"/>
    <property type="project" value="InterPro"/>
</dbReference>
<name>A0A2N8KJT3_9BURK</name>
<dbReference type="AlphaFoldDB" id="A0A2N8KJT3"/>
<dbReference type="InterPro" id="IPR003439">
    <property type="entry name" value="ABC_transporter-like_ATP-bd"/>
</dbReference>
<dbReference type="Gene3D" id="3.40.50.300">
    <property type="entry name" value="P-loop containing nucleotide triphosphate hydrolases"/>
    <property type="match status" value="1"/>
</dbReference>
<accession>A0A2N8KJT3</accession>
<dbReference type="PANTHER" id="PTHR42794:SF1">
    <property type="entry name" value="HEMIN IMPORT ATP-BINDING PROTEIN HMUV"/>
    <property type="match status" value="1"/>
</dbReference>
<evidence type="ECO:0000256" key="2">
    <source>
        <dbReference type="ARBA" id="ARBA00022967"/>
    </source>
</evidence>
<gene>
    <name evidence="5" type="ORF">C1I89_14770</name>
</gene>
<dbReference type="InterPro" id="IPR027417">
    <property type="entry name" value="P-loop_NTPase"/>
</dbReference>
<dbReference type="Pfam" id="PF00005">
    <property type="entry name" value="ABC_tran"/>
    <property type="match status" value="1"/>
</dbReference>
<proteinExistence type="predicted"/>
<evidence type="ECO:0000256" key="3">
    <source>
        <dbReference type="ARBA" id="ARBA00037066"/>
    </source>
</evidence>
<dbReference type="GO" id="GO:0016887">
    <property type="term" value="F:ATP hydrolysis activity"/>
    <property type="evidence" value="ECO:0007669"/>
    <property type="project" value="InterPro"/>
</dbReference>
<dbReference type="EMBL" id="POQS01000003">
    <property type="protein sequence ID" value="PND33710.1"/>
    <property type="molecule type" value="Genomic_DNA"/>
</dbReference>
<keyword evidence="1" id="KW-0813">Transport</keyword>
<reference evidence="5 6" key="1">
    <citation type="submission" date="2018-01" db="EMBL/GenBank/DDBJ databases">
        <title>The draft genome of an aniline degradation strain ANB-1.</title>
        <authorList>
            <person name="Zhang L."/>
            <person name="Jiang J."/>
        </authorList>
    </citation>
    <scope>NUCLEOTIDE SEQUENCE [LARGE SCALE GENOMIC DNA]</scope>
    <source>
        <strain evidence="5 6">ANB-1</strain>
    </source>
</reference>
<protein>
    <recommendedName>
        <fullName evidence="4">ABC transporter domain-containing protein</fullName>
    </recommendedName>
</protein>
<keyword evidence="2" id="KW-1278">Translocase</keyword>
<keyword evidence="6" id="KW-1185">Reference proteome</keyword>
<evidence type="ECO:0000313" key="5">
    <source>
        <dbReference type="EMBL" id="PND33710.1"/>
    </source>
</evidence>
<evidence type="ECO:0000259" key="4">
    <source>
        <dbReference type="Pfam" id="PF00005"/>
    </source>
</evidence>
<dbReference type="PANTHER" id="PTHR42794">
    <property type="entry name" value="HEMIN IMPORT ATP-BINDING PROTEIN HMUV"/>
    <property type="match status" value="1"/>
</dbReference>
<feature type="domain" description="ABC transporter" evidence="4">
    <location>
        <begin position="22"/>
        <end position="100"/>
    </location>
</feature>
<sequence length="160" mass="17213">MPTDALLAVENVAFEIEGRTILHPLRMAVGAGRMVGVIGHNGSGKSTLGKILARQVRPSAGSLQVLGQCAEAIGARGFARLVAYLPQQIPPAVGMTVRELVAMGRYPWLGAFKSPISYARTYFPKASMAFLRITPPCSTCFRTTACCSQHRTIRRSGVRP</sequence>